<gene>
    <name evidence="2" type="ORF">GJG86_07475</name>
</gene>
<organism evidence="2 3">
    <name type="scientific">Eggerthella guodeyinii</name>
    <dbReference type="NCBI Taxonomy" id="2690837"/>
    <lineage>
        <taxon>Bacteria</taxon>
        <taxon>Bacillati</taxon>
        <taxon>Actinomycetota</taxon>
        <taxon>Coriobacteriia</taxon>
        <taxon>Eggerthellales</taxon>
        <taxon>Eggerthellaceae</taxon>
        <taxon>Eggerthella</taxon>
    </lineage>
</organism>
<name>A0A6N7RLY6_9ACTN</name>
<evidence type="ECO:0000259" key="1">
    <source>
        <dbReference type="Pfam" id="PF00156"/>
    </source>
</evidence>
<dbReference type="Proteomes" id="UP000438093">
    <property type="component" value="Unassembled WGS sequence"/>
</dbReference>
<dbReference type="SUPFAM" id="SSF53271">
    <property type="entry name" value="PRTase-like"/>
    <property type="match status" value="1"/>
</dbReference>
<dbReference type="InterPro" id="IPR000836">
    <property type="entry name" value="PRTase_dom"/>
</dbReference>
<evidence type="ECO:0000313" key="3">
    <source>
        <dbReference type="Proteomes" id="UP000438093"/>
    </source>
</evidence>
<dbReference type="EMBL" id="VTFY01000004">
    <property type="protein sequence ID" value="MRX82333.1"/>
    <property type="molecule type" value="Genomic_DNA"/>
</dbReference>
<dbReference type="Pfam" id="PF00156">
    <property type="entry name" value="Pribosyltran"/>
    <property type="match status" value="1"/>
</dbReference>
<keyword evidence="3" id="KW-1185">Reference proteome</keyword>
<sequence length="200" mass="22038">MRFIEYSVESLLAESRKLASLVGAEYEPDAIAYLAKGGYLIGGTFSRFFDAPLIEMAATRSGDPAKRVVASVLQSLPKGIKRLMREIEAYARIKEKADPAVDSRSIEITGRYPVPKKAKRVLIVDDSVDTGASLLLAMGLIRQAFPNAEIRSTAINVFTASQKAVNVDWALYENVLLSTPASKDNREYEKFKALYAEALE</sequence>
<accession>A0A6N7RLY6</accession>
<evidence type="ECO:0000313" key="2">
    <source>
        <dbReference type="EMBL" id="MRX82333.1"/>
    </source>
</evidence>
<proteinExistence type="predicted"/>
<comment type="caution">
    <text evidence="2">The sequence shown here is derived from an EMBL/GenBank/DDBJ whole genome shotgun (WGS) entry which is preliminary data.</text>
</comment>
<reference evidence="3" key="1">
    <citation type="submission" date="2019-08" db="EMBL/GenBank/DDBJ databases">
        <title>Arthrobacter sp. nov., isolated from plateau pika and Tibetan wild ass.</title>
        <authorList>
            <person name="Ge Y."/>
        </authorList>
    </citation>
    <scope>NUCLEOTIDE SEQUENCE [LARGE SCALE GENOMIC DNA]</scope>
    <source>
        <strain evidence="3">HF-4214</strain>
    </source>
</reference>
<dbReference type="Gene3D" id="3.40.50.2020">
    <property type="match status" value="1"/>
</dbReference>
<feature type="domain" description="Phosphoribosyltransferase" evidence="1">
    <location>
        <begin position="14"/>
        <end position="152"/>
    </location>
</feature>
<dbReference type="CDD" id="cd06223">
    <property type="entry name" value="PRTases_typeI"/>
    <property type="match status" value="1"/>
</dbReference>
<protein>
    <recommendedName>
        <fullName evidence="1">Phosphoribosyltransferase domain-containing protein</fullName>
    </recommendedName>
</protein>
<dbReference type="InterPro" id="IPR029057">
    <property type="entry name" value="PRTase-like"/>
</dbReference>
<dbReference type="RefSeq" id="WP_154333197.1">
    <property type="nucleotide sequence ID" value="NZ_VTFY01000004.1"/>
</dbReference>
<dbReference type="AlphaFoldDB" id="A0A6N7RLY6"/>